<proteinExistence type="predicted"/>
<keyword evidence="2" id="KW-1133">Transmembrane helix</keyword>
<feature type="coiled-coil region" evidence="1">
    <location>
        <begin position="384"/>
        <end position="450"/>
    </location>
</feature>
<dbReference type="SUPFAM" id="SSF48452">
    <property type="entry name" value="TPR-like"/>
    <property type="match status" value="1"/>
</dbReference>
<evidence type="ECO:0000313" key="3">
    <source>
        <dbReference type="EMBL" id="ETK02181.1"/>
    </source>
</evidence>
<keyword evidence="2" id="KW-0472">Membrane</keyword>
<keyword evidence="2" id="KW-0812">Transmembrane</keyword>
<protein>
    <recommendedName>
        <fullName evidence="5">Tetratricopeptide repeat protein</fullName>
    </recommendedName>
</protein>
<dbReference type="InterPro" id="IPR011990">
    <property type="entry name" value="TPR-like_helical_dom_sf"/>
</dbReference>
<accession>W2C6X0</accession>
<dbReference type="AlphaFoldDB" id="W2C6X0"/>
<feature type="transmembrane region" description="Helical" evidence="2">
    <location>
        <begin position="362"/>
        <end position="383"/>
    </location>
</feature>
<evidence type="ECO:0000256" key="2">
    <source>
        <dbReference type="SAM" id="Phobius"/>
    </source>
</evidence>
<evidence type="ECO:0000313" key="4">
    <source>
        <dbReference type="Proteomes" id="UP000018837"/>
    </source>
</evidence>
<organism evidence="3 4">
    <name type="scientific">Tannerella sp. oral taxon BU063 isolate Cell 2</name>
    <dbReference type="NCBI Taxonomy" id="1411148"/>
    <lineage>
        <taxon>Bacteria</taxon>
        <taxon>Pseudomonadati</taxon>
        <taxon>Bacteroidota</taxon>
        <taxon>Bacteroidia</taxon>
        <taxon>Bacteroidales</taxon>
        <taxon>Tannerellaceae</taxon>
        <taxon>Tannerella</taxon>
    </lineage>
</organism>
<dbReference type="Gene3D" id="1.25.40.10">
    <property type="entry name" value="Tetratricopeptide repeat domain"/>
    <property type="match status" value="2"/>
</dbReference>
<sequence length="565" mass="64917">MEVMTCRYIGLIGVFISVFFFSSCDNHRANREMKQAEEMMAQNPDSARVMLENIGSHHLMNEKSYAHWCMLLGRVRDEQQKEKRTSNPLSTRQWLKAQAYYDRKGTPREQAEIRLYTGRSQKDDGEYDAAVDTYKDGLSLVAKSNDYSLAGYLSSYLADLYFEKRLYGQAQGKYDDAASFHARSGNLRSQALALRDAAYCYFVEDKMAEALFTLQKADSIIGSTGDSTAIRAIFSDFGVFYGEMGMTDKAEMYLAANINSNDPWPTYLALADVYIKKKEYGKAREYTEKAVSETTKGEVLRLHYLIEKSDGSPSKTIDYLEQYIDYLDSTYAAQNRSHVYEVEQRYDKSQLENENIRLQVAILYRTLAIIILSVCAAIGLLMFRRAKNRRIRRQQEKLRQKENEIRFLTVQMNEMKSTLDERQESAASHYRAQKEKIEALEEALAEKKGQILRSSSVGKKIVRVIEQGAASKTTLSARDWSALEKDIRALYPCAYAFFTEKIGAEKWDTYQRHCLLSFFDTDTKVEAFLLGLTDDTTARQWRYRLRKALGVDGAQSLARFLRSLD</sequence>
<gene>
    <name evidence="3" type="ORF">N425_05740</name>
</gene>
<dbReference type="PROSITE" id="PS51257">
    <property type="entry name" value="PROKAR_LIPOPROTEIN"/>
    <property type="match status" value="1"/>
</dbReference>
<name>W2C6X0_9BACT</name>
<reference evidence="3 4" key="1">
    <citation type="submission" date="2013-11" db="EMBL/GenBank/DDBJ databases">
        <title>Single cell genomics of uncultured Tannerella BU063 (oral taxon 286).</title>
        <authorList>
            <person name="Beall C.J."/>
            <person name="Campbell A.G."/>
            <person name="Griffen A.L."/>
            <person name="Podar M."/>
            <person name="Leys E.J."/>
        </authorList>
    </citation>
    <scope>NUCLEOTIDE SEQUENCE [LARGE SCALE GENOMIC DNA]</scope>
    <source>
        <strain evidence="3">Cell 2</strain>
    </source>
</reference>
<evidence type="ECO:0000256" key="1">
    <source>
        <dbReference type="SAM" id="Coils"/>
    </source>
</evidence>
<comment type="caution">
    <text evidence="3">The sequence shown here is derived from an EMBL/GenBank/DDBJ whole genome shotgun (WGS) entry which is preliminary data.</text>
</comment>
<dbReference type="Proteomes" id="UP000018837">
    <property type="component" value="Unassembled WGS sequence"/>
</dbReference>
<dbReference type="EMBL" id="AYUF01000394">
    <property type="protein sequence ID" value="ETK02181.1"/>
    <property type="molecule type" value="Genomic_DNA"/>
</dbReference>
<dbReference type="PATRIC" id="fig|1411148.3.peg.840"/>
<keyword evidence="1" id="KW-0175">Coiled coil</keyword>
<evidence type="ECO:0008006" key="5">
    <source>
        <dbReference type="Google" id="ProtNLM"/>
    </source>
</evidence>